<evidence type="ECO:0000256" key="1">
    <source>
        <dbReference type="ARBA" id="ARBA00001974"/>
    </source>
</evidence>
<proteinExistence type="predicted"/>
<protein>
    <submittedName>
        <fullName evidence="7">FAD-dependent oxidoreductase</fullName>
    </submittedName>
</protein>
<dbReference type="SUPFAM" id="SSF51905">
    <property type="entry name" value="FAD/NAD(P)-binding domain"/>
    <property type="match status" value="1"/>
</dbReference>
<evidence type="ECO:0000256" key="3">
    <source>
        <dbReference type="ARBA" id="ARBA00022827"/>
    </source>
</evidence>
<name>A0ABT4ZCN6_9RHOB</name>
<comment type="cofactor">
    <cofactor evidence="1">
        <name>FAD</name>
        <dbReference type="ChEBI" id="CHEBI:57692"/>
    </cofactor>
</comment>
<feature type="domain" description="FAD-binding" evidence="6">
    <location>
        <begin position="9"/>
        <end position="132"/>
    </location>
</feature>
<dbReference type="EMBL" id="JAQBIE010000005">
    <property type="protein sequence ID" value="MDB6177035.1"/>
    <property type="molecule type" value="Genomic_DNA"/>
</dbReference>
<organism evidence="7 8">
    <name type="scientific">Paracoccus onchidii</name>
    <dbReference type="NCBI Taxonomy" id="3017813"/>
    <lineage>
        <taxon>Bacteria</taxon>
        <taxon>Pseudomonadati</taxon>
        <taxon>Pseudomonadota</taxon>
        <taxon>Alphaproteobacteria</taxon>
        <taxon>Rhodobacterales</taxon>
        <taxon>Paracoccaceae</taxon>
        <taxon>Paracoccus</taxon>
    </lineage>
</organism>
<dbReference type="InterPro" id="IPR036188">
    <property type="entry name" value="FAD/NAD-bd_sf"/>
</dbReference>
<sequence>MTTRLTGRDIAIVGGGIAGLTAALAFAQRGARVTVHERAPAITEVGAGLQISPNAMRVLRALGLEARFQDVSLRSHGVQLNDQRGRPVARLNMSRHRPHDEFRLVHRARLIELLHDAALQADVQIRLGHEVSKAPAASLVVGADGLHSQIRKALNGREVPFFTHQTAWRAVIADDAAPIGEAQIFMGPRCHIVSYPLANGFRNIVAVQERHEWQQEGWTQRGDPARLRSEFAGFGGPVPDWLGRVRDCGIWGLFRHQVARNWQDGRHVIIGDAAHPTLPFMAQGAVMAIEDAWQLVAALDSEGDQAAALSRFETTRRPRVQRIVDAANANARNYHMTGVRKIAGHTALRMIDRISPAILLRRFDWLYDYDPVADRI</sequence>
<keyword evidence="3" id="KW-0274">FAD</keyword>
<keyword evidence="4" id="KW-0560">Oxidoreductase</keyword>
<reference evidence="7" key="1">
    <citation type="submission" date="2022-12" db="EMBL/GenBank/DDBJ databases">
        <title>Paracoccus onchidii sp. nov., isolated from a marine invertebrate from the South China Sea.</title>
        <authorList>
            <person name="Xu S."/>
            <person name="Liu Z."/>
            <person name="Xu Y."/>
        </authorList>
    </citation>
    <scope>NUCLEOTIDE SEQUENCE</scope>
    <source>
        <strain evidence="7">Z330</strain>
    </source>
</reference>
<dbReference type="Pfam" id="PF01494">
    <property type="entry name" value="FAD_binding_3"/>
    <property type="match status" value="2"/>
</dbReference>
<dbReference type="Gene3D" id="3.50.50.60">
    <property type="entry name" value="FAD/NAD(P)-binding domain"/>
    <property type="match status" value="1"/>
</dbReference>
<keyword evidence="8" id="KW-1185">Reference proteome</keyword>
<dbReference type="PRINTS" id="PR00420">
    <property type="entry name" value="RNGMNOXGNASE"/>
</dbReference>
<evidence type="ECO:0000256" key="2">
    <source>
        <dbReference type="ARBA" id="ARBA00022630"/>
    </source>
</evidence>
<gene>
    <name evidence="7" type="ORF">PAF17_05880</name>
</gene>
<feature type="domain" description="FAD-binding" evidence="6">
    <location>
        <begin position="137"/>
        <end position="326"/>
    </location>
</feature>
<evidence type="ECO:0000313" key="7">
    <source>
        <dbReference type="EMBL" id="MDB6177035.1"/>
    </source>
</evidence>
<dbReference type="Proteomes" id="UP001165641">
    <property type="component" value="Unassembled WGS sequence"/>
</dbReference>
<keyword evidence="5" id="KW-0503">Monooxygenase</keyword>
<dbReference type="InterPro" id="IPR050493">
    <property type="entry name" value="FAD-dep_Monooxygenase_BioMet"/>
</dbReference>
<evidence type="ECO:0000256" key="4">
    <source>
        <dbReference type="ARBA" id="ARBA00023002"/>
    </source>
</evidence>
<accession>A0ABT4ZCN6</accession>
<evidence type="ECO:0000259" key="6">
    <source>
        <dbReference type="Pfam" id="PF01494"/>
    </source>
</evidence>
<dbReference type="PANTHER" id="PTHR13789:SF318">
    <property type="entry name" value="GERANYLGERANYL DIPHOSPHATE REDUCTASE"/>
    <property type="match status" value="1"/>
</dbReference>
<keyword evidence="2" id="KW-0285">Flavoprotein</keyword>
<dbReference type="SUPFAM" id="SSF54373">
    <property type="entry name" value="FAD-linked reductases, C-terminal domain"/>
    <property type="match status" value="1"/>
</dbReference>
<dbReference type="RefSeq" id="WP_271888159.1">
    <property type="nucleotide sequence ID" value="NZ_JAQBIE010000005.1"/>
</dbReference>
<dbReference type="PANTHER" id="PTHR13789">
    <property type="entry name" value="MONOOXYGENASE"/>
    <property type="match status" value="1"/>
</dbReference>
<dbReference type="InterPro" id="IPR002938">
    <property type="entry name" value="FAD-bd"/>
</dbReference>
<evidence type="ECO:0000256" key="5">
    <source>
        <dbReference type="ARBA" id="ARBA00023033"/>
    </source>
</evidence>
<evidence type="ECO:0000313" key="8">
    <source>
        <dbReference type="Proteomes" id="UP001165641"/>
    </source>
</evidence>
<comment type="caution">
    <text evidence="7">The sequence shown here is derived from an EMBL/GenBank/DDBJ whole genome shotgun (WGS) entry which is preliminary data.</text>
</comment>